<dbReference type="Proteomes" id="UP001055185">
    <property type="component" value="Unassembled WGS sequence"/>
</dbReference>
<evidence type="ECO:0000256" key="3">
    <source>
        <dbReference type="ARBA" id="ARBA00023125"/>
    </source>
</evidence>
<sequence>MDSAKLETFLYVCKEKSFTKAAEKLFITPAAIKKQIDSLENEIGTPLFLRTASGCTLTPAGEIFQPRARKILNLIYDSVEAARQAKKEQLQKLHIGHSVRLHYAFASSLATYYTEAYPGEFLLFDRMKKTELLSSLKDRAIDGFFYINPQKGDFPHVPNILLGTSQIHAIVQQNHPLSKRKMITFQDLGLYDIFISAVLDHDLYESLESRFGARLHILDKEDRNSLIFSLQRNAIILYPCPVDHDISIPFGYPPLEIRLYYLKEQPNLQHFIQQFQKLLAANARTVIM</sequence>
<dbReference type="GO" id="GO:0003700">
    <property type="term" value="F:DNA-binding transcription factor activity"/>
    <property type="evidence" value="ECO:0007669"/>
    <property type="project" value="InterPro"/>
</dbReference>
<comment type="caution">
    <text evidence="6">The sequence shown here is derived from an EMBL/GenBank/DDBJ whole genome shotgun (WGS) entry which is preliminary data.</text>
</comment>
<dbReference type="FunFam" id="1.10.10.10:FF:000001">
    <property type="entry name" value="LysR family transcriptional regulator"/>
    <property type="match status" value="1"/>
</dbReference>
<dbReference type="PANTHER" id="PTHR30346">
    <property type="entry name" value="TRANSCRIPTIONAL DUAL REGULATOR HCAR-RELATED"/>
    <property type="match status" value="1"/>
</dbReference>
<dbReference type="RefSeq" id="WP_238316723.1">
    <property type="nucleotide sequence ID" value="NZ_BQKV01000036.1"/>
</dbReference>
<gene>
    <name evidence="6" type="ORF">JCM17207_11500</name>
</gene>
<protein>
    <recommendedName>
        <fullName evidence="5">HTH lysR-type domain-containing protein</fullName>
    </recommendedName>
</protein>
<evidence type="ECO:0000256" key="2">
    <source>
        <dbReference type="ARBA" id="ARBA00023015"/>
    </source>
</evidence>
<dbReference type="InterPro" id="IPR000847">
    <property type="entry name" value="LysR_HTH_N"/>
</dbReference>
<organism evidence="6 7">
    <name type="scientific">Faecalibacterium gallinarum</name>
    <dbReference type="NCBI Taxonomy" id="2903556"/>
    <lineage>
        <taxon>Bacteria</taxon>
        <taxon>Bacillati</taxon>
        <taxon>Bacillota</taxon>
        <taxon>Clostridia</taxon>
        <taxon>Eubacteriales</taxon>
        <taxon>Oscillospiraceae</taxon>
        <taxon>Faecalibacterium</taxon>
    </lineage>
</organism>
<proteinExistence type="inferred from homology"/>
<dbReference type="Gene3D" id="1.10.10.10">
    <property type="entry name" value="Winged helix-like DNA-binding domain superfamily/Winged helix DNA-binding domain"/>
    <property type="match status" value="1"/>
</dbReference>
<name>A0AA37IYG8_9FIRM</name>
<dbReference type="GO" id="GO:0032993">
    <property type="term" value="C:protein-DNA complex"/>
    <property type="evidence" value="ECO:0007669"/>
    <property type="project" value="TreeGrafter"/>
</dbReference>
<dbReference type="EMBL" id="BQKV01000036">
    <property type="protein sequence ID" value="GJN64525.1"/>
    <property type="molecule type" value="Genomic_DNA"/>
</dbReference>
<dbReference type="Gene3D" id="3.40.190.290">
    <property type="match status" value="1"/>
</dbReference>
<evidence type="ECO:0000256" key="4">
    <source>
        <dbReference type="ARBA" id="ARBA00023163"/>
    </source>
</evidence>
<comment type="similarity">
    <text evidence="1">Belongs to the LysR transcriptional regulatory family.</text>
</comment>
<evidence type="ECO:0000313" key="7">
    <source>
        <dbReference type="Proteomes" id="UP001055185"/>
    </source>
</evidence>
<dbReference type="GO" id="GO:0003677">
    <property type="term" value="F:DNA binding"/>
    <property type="evidence" value="ECO:0007669"/>
    <property type="project" value="UniProtKB-KW"/>
</dbReference>
<dbReference type="InterPro" id="IPR036390">
    <property type="entry name" value="WH_DNA-bd_sf"/>
</dbReference>
<dbReference type="SUPFAM" id="SSF46785">
    <property type="entry name" value="Winged helix' DNA-binding domain"/>
    <property type="match status" value="1"/>
</dbReference>
<keyword evidence="2" id="KW-0805">Transcription regulation</keyword>
<keyword evidence="7" id="KW-1185">Reference proteome</keyword>
<keyword evidence="4" id="KW-0804">Transcription</keyword>
<dbReference type="Pfam" id="PF00126">
    <property type="entry name" value="HTH_1"/>
    <property type="match status" value="1"/>
</dbReference>
<dbReference type="PROSITE" id="PS50931">
    <property type="entry name" value="HTH_LYSR"/>
    <property type="match status" value="1"/>
</dbReference>
<dbReference type="PANTHER" id="PTHR30346:SF0">
    <property type="entry name" value="HCA OPERON TRANSCRIPTIONAL ACTIVATOR HCAR"/>
    <property type="match status" value="1"/>
</dbReference>
<dbReference type="PRINTS" id="PR00039">
    <property type="entry name" value="HTHLYSR"/>
</dbReference>
<keyword evidence="3" id="KW-0238">DNA-binding</keyword>
<evidence type="ECO:0000313" key="6">
    <source>
        <dbReference type="EMBL" id="GJN64525.1"/>
    </source>
</evidence>
<accession>A0AA37IYG8</accession>
<evidence type="ECO:0000256" key="1">
    <source>
        <dbReference type="ARBA" id="ARBA00009437"/>
    </source>
</evidence>
<feature type="domain" description="HTH lysR-type" evidence="5">
    <location>
        <begin position="1"/>
        <end position="58"/>
    </location>
</feature>
<reference evidence="6" key="1">
    <citation type="journal article" date="2022" name="Int. J. Syst. Evol. Microbiol.">
        <title>Genome-based, phenotypic and chemotaxonomic classification of Faecalibacterium strains: proposal of three novel species Faecalibacterium duncaniae sp. nov., Faecalibacterium hattorii sp. nov. and Faecalibacterium gallinarum sp. nov. .</title>
        <authorList>
            <person name="Sakamoto M."/>
            <person name="Sakurai N."/>
            <person name="Tanno H."/>
            <person name="Iino T."/>
            <person name="Ohkuma M."/>
            <person name="Endo A."/>
        </authorList>
    </citation>
    <scope>NUCLEOTIDE SEQUENCE</scope>
    <source>
        <strain evidence="6">JCM 17207</strain>
    </source>
</reference>
<dbReference type="AlphaFoldDB" id="A0AA37IYG8"/>
<evidence type="ECO:0000259" key="5">
    <source>
        <dbReference type="PROSITE" id="PS50931"/>
    </source>
</evidence>
<dbReference type="InterPro" id="IPR036388">
    <property type="entry name" value="WH-like_DNA-bd_sf"/>
</dbReference>
<dbReference type="SUPFAM" id="SSF53850">
    <property type="entry name" value="Periplasmic binding protein-like II"/>
    <property type="match status" value="1"/>
</dbReference>